<evidence type="ECO:0000256" key="4">
    <source>
        <dbReference type="ARBA" id="ARBA00022598"/>
    </source>
</evidence>
<dbReference type="InterPro" id="IPR000873">
    <property type="entry name" value="AMP-dep_synth/lig_dom"/>
</dbReference>
<dbReference type="InterPro" id="IPR006162">
    <property type="entry name" value="Ppantetheine_attach_site"/>
</dbReference>
<dbReference type="PROSITE" id="PS00455">
    <property type="entry name" value="AMP_BINDING"/>
    <property type="match status" value="1"/>
</dbReference>
<dbReference type="SUPFAM" id="SSF56801">
    <property type="entry name" value="Acetyl-CoA synthetase-like"/>
    <property type="match status" value="1"/>
</dbReference>
<evidence type="ECO:0000256" key="3">
    <source>
        <dbReference type="ARBA" id="ARBA00022553"/>
    </source>
</evidence>
<accession>C0LTL8</accession>
<dbReference type="Pfam" id="PF00501">
    <property type="entry name" value="AMP-binding"/>
    <property type="match status" value="1"/>
</dbReference>
<dbReference type="PANTHER" id="PTHR45527:SF1">
    <property type="entry name" value="FATTY ACID SYNTHASE"/>
    <property type="match status" value="1"/>
</dbReference>
<dbReference type="InterPro" id="IPR036736">
    <property type="entry name" value="ACP-like_sf"/>
</dbReference>
<dbReference type="InterPro" id="IPR013120">
    <property type="entry name" value="FAR_NAD-bd"/>
</dbReference>
<sequence length="1503" mass="162034">MSDVLLTVVRDRWRTSSGRPEILAAELADILGRAVDPEDIAAAGSPESLVARLTTGSVPAVGTPGTELRSAPAWPATPGQTGIWYLSEFGEARTAYNSPILLRVPGALDPEALRAALEHVVRRHESLRTTFEMRDGTLTQLVAAEPRFGFRTAAVGSAGEAGRLAAELAAEHLDLTDGPLLRAVCVDVGGDNTILLVSVHHAVFDGFSWSVLLSEWLTAYRRAAAGERLPHDAPPVQFRQAVAALRPAGEAGLAYWTGHLAGVPVLDLPLDHPAGPRGRVAAASVHTRLTASEVVRLRRQAASHGATPAVALLAAYALLMHRHTGQPDLTVGLPVSLRDRSADQHVIGHLVNTVVLRHRVTPGSTGTDLLTATRDEVRAALAHKNVPFEQIVERLAPDRADGRPPLFQTMVTIMPAERRDLRHLGLGADAWQHLGSTPKFDLALVVEEAAEHLGLTFEYDPAVLGHDTVTRMAARFRTVLAALMDDPDQRVHDLPWIPEDELRELRAAWSGPVDERPARQSLPQMFEARVREHPDRTAVRSSAGELTYRQLNSAANRLARALRRHGARRGTRVALRLERGPDAVVGLLAVLKSGASFVPLDPAYPPQRLALMLRDANPEVLLVHGGSPVEVPAGTTVVDFGSVELPADDTDPAGQRAADDEMYVVYTSGSTGRPKGVIINDITITNLVHRQDDLSGLGETARTLQYMSISFDVSFMEIFCTLCAGGTVVVPDEQMRTDLRRLAGHLREQRVNRIFLPYVALQELATVLTREDIHLPDLAEVYTTGEALVVTAQIRDMFRRCTPAVLINAYGPSEAHLVSARRLPGDPSSWPERPAIGEVAGNVRAYVLDQQQRPVPFGVRGELYVGGPVVGRGYLHLPDQTRERFRPDPYAGRPGGRMYRTGDLVMLTAPAGLVHLGRADEQIKIRGYRVEPGEVEGALNDLPGITASAVVAAELEAGGRDLVAFVCTGSTLIDPRQVRDRLRASLPAYMVPSRIVTLDRLPVAPSGKTDRAALAALASRSPDRPADVSDDRPLGETEQRVAALWAGLLPGGGIGPDTDFYSAGGHSLLAVRLRQAVEDEFGMELPLSALLATPTVAGMAARVDAVRAGHDEVDGPDLWADTRLLDGLRLGTTRAADARTSRTVLLTGVTGFLGSYLLRVLQQTGHEVHCLVRADGEEQGRARIAEACRRYRVDANLADVRVVAGDLALERFGLHPADYEDLAGRIGAVYHAAAHINFSAPYASVRSSNVDGFVRIAEFCADTVLKPLHHMSTLAVFSPAEPPRTVDEDSIPSTAEGLGISYAQSKWVAERLALAARAHGVPVTVYRIGRIGPDSVTGACRTDDFFWLQIKSFVRLGVVPADLGRPVDLLPVDMVADAVVRLGGSARARNRTVHIFHPTGIDWQTTLAALAAAGHHPRPVTTEEWLAALETAPAGADGNSLASLVPLFREGVMNLSEHRYVNDRTVRDLAALGLEIPAAEPGWITSMIEYFTETGQLAPTSAP</sequence>
<proteinExistence type="predicted"/>
<dbReference type="SUPFAM" id="SSF52777">
    <property type="entry name" value="CoA-dependent acyltransferases"/>
    <property type="match status" value="2"/>
</dbReference>
<dbReference type="InterPro" id="IPR020845">
    <property type="entry name" value="AMP-binding_CS"/>
</dbReference>
<dbReference type="Gene3D" id="3.40.50.980">
    <property type="match status" value="2"/>
</dbReference>
<dbReference type="InterPro" id="IPR045851">
    <property type="entry name" value="AMP-bd_C_sf"/>
</dbReference>
<dbReference type="PROSITE" id="PS00012">
    <property type="entry name" value="PHOSPHOPANTETHEINE"/>
    <property type="match status" value="1"/>
</dbReference>
<evidence type="ECO:0000259" key="5">
    <source>
        <dbReference type="PROSITE" id="PS50075"/>
    </source>
</evidence>
<dbReference type="NCBIfam" id="TIGR01733">
    <property type="entry name" value="AA-adenyl-dom"/>
    <property type="match status" value="1"/>
</dbReference>
<dbReference type="CDD" id="cd19531">
    <property type="entry name" value="LCL_NRPS-like"/>
    <property type="match status" value="1"/>
</dbReference>
<protein>
    <submittedName>
        <fullName evidence="6">SibD</fullName>
    </submittedName>
</protein>
<dbReference type="InterPro" id="IPR010071">
    <property type="entry name" value="AA_adenyl_dom"/>
</dbReference>
<dbReference type="InterPro" id="IPR025110">
    <property type="entry name" value="AMP-bd_C"/>
</dbReference>
<dbReference type="Gene3D" id="3.30.559.30">
    <property type="entry name" value="Nonribosomal peptide synthetase, condensation domain"/>
    <property type="match status" value="1"/>
</dbReference>
<evidence type="ECO:0000313" key="6">
    <source>
        <dbReference type="EMBL" id="ACN39727.1"/>
    </source>
</evidence>
<dbReference type="GO" id="GO:0008610">
    <property type="term" value="P:lipid biosynthetic process"/>
    <property type="evidence" value="ECO:0007669"/>
    <property type="project" value="UniProtKB-ARBA"/>
</dbReference>
<dbReference type="Gene3D" id="1.10.1200.10">
    <property type="entry name" value="ACP-like"/>
    <property type="match status" value="1"/>
</dbReference>
<dbReference type="InterPro" id="IPR023213">
    <property type="entry name" value="CAT-like_dom_sf"/>
</dbReference>
<dbReference type="GO" id="GO:0016874">
    <property type="term" value="F:ligase activity"/>
    <property type="evidence" value="ECO:0007669"/>
    <property type="project" value="UniProtKB-KW"/>
</dbReference>
<comment type="cofactor">
    <cofactor evidence="1">
        <name>pantetheine 4'-phosphate</name>
        <dbReference type="ChEBI" id="CHEBI:47942"/>
    </cofactor>
</comment>
<dbReference type="Gene3D" id="3.30.300.30">
    <property type="match status" value="1"/>
</dbReference>
<dbReference type="InterPro" id="IPR009081">
    <property type="entry name" value="PP-bd_ACP"/>
</dbReference>
<dbReference type="PANTHER" id="PTHR45527">
    <property type="entry name" value="NONRIBOSOMAL PEPTIDE SYNTHETASE"/>
    <property type="match status" value="1"/>
</dbReference>
<dbReference type="SUPFAM" id="SSF51735">
    <property type="entry name" value="NAD(P)-binding Rossmann-fold domains"/>
    <property type="match status" value="1"/>
</dbReference>
<dbReference type="CDD" id="cd05235">
    <property type="entry name" value="SDR_e1"/>
    <property type="match status" value="1"/>
</dbReference>
<dbReference type="GO" id="GO:0044550">
    <property type="term" value="P:secondary metabolite biosynthetic process"/>
    <property type="evidence" value="ECO:0007669"/>
    <property type="project" value="TreeGrafter"/>
</dbReference>
<keyword evidence="4" id="KW-0436">Ligase</keyword>
<dbReference type="SUPFAM" id="SSF47336">
    <property type="entry name" value="ACP-like"/>
    <property type="match status" value="1"/>
</dbReference>
<organism evidence="6">
    <name type="scientific">Streptosporangium sibiricum</name>
    <dbReference type="NCBI Taxonomy" id="457432"/>
    <lineage>
        <taxon>Bacteria</taxon>
        <taxon>Bacillati</taxon>
        <taxon>Actinomycetota</taxon>
        <taxon>Actinomycetes</taxon>
        <taxon>Streptosporangiales</taxon>
        <taxon>Streptosporangiaceae</taxon>
        <taxon>Streptosporangium</taxon>
    </lineage>
</organism>
<dbReference type="InterPro" id="IPR010080">
    <property type="entry name" value="Thioester_reductase-like_dom"/>
</dbReference>
<dbReference type="EMBL" id="FJ768674">
    <property type="protein sequence ID" value="ACN39727.1"/>
    <property type="molecule type" value="Genomic_DNA"/>
</dbReference>
<gene>
    <name evidence="6" type="primary">sibD</name>
</gene>
<dbReference type="Pfam" id="PF07993">
    <property type="entry name" value="NAD_binding_4"/>
    <property type="match status" value="1"/>
</dbReference>
<feature type="domain" description="Carrier" evidence="5">
    <location>
        <begin position="1032"/>
        <end position="1107"/>
    </location>
</feature>
<dbReference type="GO" id="GO:0005737">
    <property type="term" value="C:cytoplasm"/>
    <property type="evidence" value="ECO:0007669"/>
    <property type="project" value="TreeGrafter"/>
</dbReference>
<dbReference type="GO" id="GO:0043041">
    <property type="term" value="P:amino acid activation for nonribosomal peptide biosynthetic process"/>
    <property type="evidence" value="ECO:0007669"/>
    <property type="project" value="TreeGrafter"/>
</dbReference>
<dbReference type="InterPro" id="IPR036291">
    <property type="entry name" value="NAD(P)-bd_dom_sf"/>
</dbReference>
<dbReference type="NCBIfam" id="TIGR01746">
    <property type="entry name" value="Thioester-redct"/>
    <property type="match status" value="1"/>
</dbReference>
<evidence type="ECO:0000256" key="2">
    <source>
        <dbReference type="ARBA" id="ARBA00022450"/>
    </source>
</evidence>
<dbReference type="InterPro" id="IPR020806">
    <property type="entry name" value="PKS_PP-bd"/>
</dbReference>
<dbReference type="Pfam" id="PF00668">
    <property type="entry name" value="Condensation"/>
    <property type="match status" value="1"/>
</dbReference>
<dbReference type="BioCyc" id="MetaCyc:MONOMER-22178"/>
<dbReference type="SMART" id="SM00823">
    <property type="entry name" value="PKS_PP"/>
    <property type="match status" value="1"/>
</dbReference>
<dbReference type="FunFam" id="3.40.50.980:FF:000001">
    <property type="entry name" value="Non-ribosomal peptide synthetase"/>
    <property type="match status" value="1"/>
</dbReference>
<evidence type="ECO:0000256" key="1">
    <source>
        <dbReference type="ARBA" id="ARBA00001957"/>
    </source>
</evidence>
<dbReference type="Gene3D" id="3.40.50.720">
    <property type="entry name" value="NAD(P)-binding Rossmann-like Domain"/>
    <property type="match status" value="1"/>
</dbReference>
<keyword evidence="3" id="KW-0597">Phosphoprotein</keyword>
<dbReference type="Pfam" id="PF13193">
    <property type="entry name" value="AMP-binding_C"/>
    <property type="match status" value="1"/>
</dbReference>
<keyword evidence="2" id="KW-0596">Phosphopantetheine</keyword>
<dbReference type="InterPro" id="IPR001242">
    <property type="entry name" value="Condensation_dom"/>
</dbReference>
<dbReference type="Gene3D" id="3.30.559.10">
    <property type="entry name" value="Chloramphenicol acetyltransferase-like domain"/>
    <property type="match status" value="1"/>
</dbReference>
<dbReference type="Gene3D" id="2.30.38.10">
    <property type="entry name" value="Luciferase, Domain 3"/>
    <property type="match status" value="1"/>
</dbReference>
<name>C0LTL8_STRSJ</name>
<reference evidence="6" key="1">
    <citation type="journal article" date="2009" name="Appl. Environ. Microbiol.">
        <title>Biosynthesis of sibiromycin, a potent antitumor antibiotic.</title>
        <authorList>
            <person name="Li W."/>
            <person name="Khullar A."/>
            <person name="Chou S."/>
            <person name="Sacramo A."/>
            <person name="Gerratana B."/>
        </authorList>
    </citation>
    <scope>NUCLEOTIDE SEQUENCE</scope>
    <source>
        <strain evidence="6">DSM 44039</strain>
    </source>
</reference>
<dbReference type="Pfam" id="PF00550">
    <property type="entry name" value="PP-binding"/>
    <property type="match status" value="1"/>
</dbReference>
<dbReference type="PROSITE" id="PS50075">
    <property type="entry name" value="CARRIER"/>
    <property type="match status" value="1"/>
</dbReference>
<dbReference type="GO" id="GO:0031177">
    <property type="term" value="F:phosphopantetheine binding"/>
    <property type="evidence" value="ECO:0007669"/>
    <property type="project" value="InterPro"/>
</dbReference>